<dbReference type="Pfam" id="PF00429">
    <property type="entry name" value="TLV_coat"/>
    <property type="match status" value="1"/>
</dbReference>
<keyword evidence="4" id="KW-1185">Reference proteome</keyword>
<dbReference type="Ensembl" id="ENSCPGT00000021737.1">
    <property type="protein sequence ID" value="ENSCPGP00000019846.1"/>
    <property type="gene ID" value="ENSCPGG00000013907.1"/>
</dbReference>
<accession>A0A8C3KBP4</accession>
<dbReference type="PANTHER" id="PTHR10424">
    <property type="entry name" value="VIRAL ENVELOPE PROTEIN"/>
    <property type="match status" value="1"/>
</dbReference>
<proteinExistence type="predicted"/>
<evidence type="ECO:0008006" key="5">
    <source>
        <dbReference type="Google" id="ProtNLM"/>
    </source>
</evidence>
<reference evidence="3" key="1">
    <citation type="submission" date="2025-08" db="UniProtKB">
        <authorList>
            <consortium name="Ensembl"/>
        </authorList>
    </citation>
    <scope>IDENTIFICATION</scope>
</reference>
<name>A0A8C3KBP4_9CHAR</name>
<evidence type="ECO:0000256" key="2">
    <source>
        <dbReference type="SAM" id="SignalP"/>
    </source>
</evidence>
<evidence type="ECO:0000313" key="4">
    <source>
        <dbReference type="Proteomes" id="UP000694419"/>
    </source>
</evidence>
<dbReference type="SUPFAM" id="SSF58069">
    <property type="entry name" value="Virus ectodomain"/>
    <property type="match status" value="1"/>
</dbReference>
<dbReference type="AlphaFoldDB" id="A0A8C3KBP4"/>
<dbReference type="Gene3D" id="1.10.287.210">
    <property type="match status" value="1"/>
</dbReference>
<reference evidence="3" key="2">
    <citation type="submission" date="2025-09" db="UniProtKB">
        <authorList>
            <consortium name="Ensembl"/>
        </authorList>
    </citation>
    <scope>IDENTIFICATION</scope>
</reference>
<feature type="chain" id="PRO_5034717310" description="Envelope protein" evidence="2">
    <location>
        <begin position="21"/>
        <end position="383"/>
    </location>
</feature>
<evidence type="ECO:0000256" key="1">
    <source>
        <dbReference type="ARBA" id="ARBA00023157"/>
    </source>
</evidence>
<keyword evidence="1" id="KW-1015">Disulfide bond</keyword>
<protein>
    <recommendedName>
        <fullName evidence="5">Envelope protein</fullName>
    </recommendedName>
</protein>
<organism evidence="3 4">
    <name type="scientific">Calidris pygmaea</name>
    <name type="common">Spoon-billed sandpiper</name>
    <dbReference type="NCBI Taxonomy" id="425635"/>
    <lineage>
        <taxon>Eukaryota</taxon>
        <taxon>Metazoa</taxon>
        <taxon>Chordata</taxon>
        <taxon>Craniata</taxon>
        <taxon>Vertebrata</taxon>
        <taxon>Euteleostomi</taxon>
        <taxon>Archelosauria</taxon>
        <taxon>Archosauria</taxon>
        <taxon>Dinosauria</taxon>
        <taxon>Saurischia</taxon>
        <taxon>Theropoda</taxon>
        <taxon>Coelurosauria</taxon>
        <taxon>Aves</taxon>
        <taxon>Neognathae</taxon>
        <taxon>Neoaves</taxon>
        <taxon>Charadriiformes</taxon>
        <taxon>Scolopacidae</taxon>
        <taxon>Calidris</taxon>
    </lineage>
</organism>
<sequence length="383" mass="42731">MKRWTLIIGIVGLWLGTVGAWDQNSYMQMTKSVVDSLNLSDCWVRTALPKGNLELPLLGIPVSYANWSWPYSNLNNSTPPTGDSIVWKVGGGCAPNQRQSRLPSGETLCWGLQSPVPPKGHEVPKYTCGNSGIYPLKFDLQILEKPIFIKRHNNTAPKVGVFNLNLTADLNGTICERGRTINDSHGGCPQAVTIGLWLNYSYSCIPNGLWWLCGDGHARKSLPDYWDGGCTLRYVIPQNRIYNHSHLPPGVMQTHQRKVREIPNKPLAERPSASHSFARWLFSQLGVSELEKALVNISATMEKIQNLTVDAIQGLQTEVSSLGKVVLQNRMALDLIMAKEQGVCLIINQSCCSYINQEKRIETDIAQIWQQSRVLHQVSQDDT</sequence>
<evidence type="ECO:0000313" key="3">
    <source>
        <dbReference type="Ensembl" id="ENSCPGP00000019846.1"/>
    </source>
</evidence>
<dbReference type="Proteomes" id="UP000694419">
    <property type="component" value="Unplaced"/>
</dbReference>
<dbReference type="InterPro" id="IPR018154">
    <property type="entry name" value="TLV/ENV_coat_polyprotein"/>
</dbReference>
<feature type="signal peptide" evidence="2">
    <location>
        <begin position="1"/>
        <end position="20"/>
    </location>
</feature>
<dbReference type="PANTHER" id="PTHR10424:SF73">
    <property type="entry name" value="ENDOGENOUS RETROVIRUS GROUP FC1 ENV POLYPROTEIN-RELATED"/>
    <property type="match status" value="1"/>
</dbReference>
<keyword evidence="2" id="KW-0732">Signal</keyword>